<dbReference type="Proteomes" id="UP001479520">
    <property type="component" value="Chromosome"/>
</dbReference>
<dbReference type="EMBL" id="CP151406">
    <property type="protein sequence ID" value="WZJ22595.1"/>
    <property type="molecule type" value="Genomic_DNA"/>
</dbReference>
<sequence length="168" mass="18060">MKKLPLILAALLPALAFAHNDHAHNHGVGQLGIVVEGDQLTLLLELPQHDVVGFERAPRNAREQLTVQAALEKLKTPAKLFTPTAAAQCVASEQKIDAPLLEGAKGHHGHGDVEVRYVYRCAQPAALTNLKSTVSAEFPRVRSLNVSFAGPKGQKAGKLDAKNPVFAW</sequence>
<dbReference type="RefSeq" id="WP_281984815.1">
    <property type="nucleotide sequence ID" value="NZ_CALFBA010000130.1"/>
</dbReference>
<keyword evidence="1" id="KW-0732">Signal</keyword>
<evidence type="ECO:0000313" key="3">
    <source>
        <dbReference type="Proteomes" id="UP001479520"/>
    </source>
</evidence>
<evidence type="ECO:0000256" key="1">
    <source>
        <dbReference type="SAM" id="SignalP"/>
    </source>
</evidence>
<feature type="signal peptide" evidence="1">
    <location>
        <begin position="1"/>
        <end position="18"/>
    </location>
</feature>
<keyword evidence="3" id="KW-1185">Reference proteome</keyword>
<protein>
    <submittedName>
        <fullName evidence="2">DUF2796 domain-containing protein</fullName>
    </submittedName>
</protein>
<proteinExistence type="predicted"/>
<gene>
    <name evidence="2" type="ORF">AADV58_05450</name>
</gene>
<evidence type="ECO:0000313" key="2">
    <source>
        <dbReference type="EMBL" id="WZJ22595.1"/>
    </source>
</evidence>
<feature type="chain" id="PRO_5046017515" evidence="1">
    <location>
        <begin position="19"/>
        <end position="168"/>
    </location>
</feature>
<dbReference type="InterPro" id="IPR021253">
    <property type="entry name" value="ZrgA-like"/>
</dbReference>
<organism evidence="2 3">
    <name type="scientific">Azonexus hydrophilus</name>
    <dbReference type="NCBI Taxonomy" id="418702"/>
    <lineage>
        <taxon>Bacteria</taxon>
        <taxon>Pseudomonadati</taxon>
        <taxon>Pseudomonadota</taxon>
        <taxon>Betaproteobacteria</taxon>
        <taxon>Rhodocyclales</taxon>
        <taxon>Azonexaceae</taxon>
        <taxon>Azonexus</taxon>
    </lineage>
</organism>
<reference evidence="2 3" key="1">
    <citation type="submission" date="2024-04" db="EMBL/GenBank/DDBJ databases">
        <title>Dissimilatory iodate-reducing microorganisms contribute to the enrichment of iodine in groundwater.</title>
        <authorList>
            <person name="Jiang Z."/>
        </authorList>
    </citation>
    <scope>NUCLEOTIDE SEQUENCE [LARGE SCALE GENOMIC DNA]</scope>
    <source>
        <strain evidence="2 3">NCP973</strain>
    </source>
</reference>
<accession>A0ABZ2XJ54</accession>
<name>A0ABZ2XJ54_9RHOO</name>
<dbReference type="Pfam" id="PF10986">
    <property type="entry name" value="ZrgA"/>
    <property type="match status" value="1"/>
</dbReference>